<evidence type="ECO:0000313" key="14">
    <source>
        <dbReference type="Proteomes" id="UP000004994"/>
    </source>
</evidence>
<accession>A0A3Q7GKJ5</accession>
<keyword evidence="4 11" id="KW-0812">Transmembrane</keyword>
<evidence type="ECO:0000256" key="11">
    <source>
        <dbReference type="SAM" id="Phobius"/>
    </source>
</evidence>
<dbReference type="AlphaFoldDB" id="A0A3Q7GKJ5"/>
<dbReference type="PANTHER" id="PTHR45651:SF76">
    <property type="entry name" value="CYCLIC NUCLEOTIDE-GATED ION CHANNEL 1-LIKE"/>
    <property type="match status" value="1"/>
</dbReference>
<dbReference type="STRING" id="4081.A0A3Q7GKJ5"/>
<dbReference type="CDD" id="cd00038">
    <property type="entry name" value="CAP_ED"/>
    <property type="match status" value="1"/>
</dbReference>
<evidence type="ECO:0000256" key="9">
    <source>
        <dbReference type="ARBA" id="ARBA00023303"/>
    </source>
</evidence>
<dbReference type="Gramene" id="Solyc05g050360.3.1">
    <property type="protein sequence ID" value="Solyc05g050360.3.1"/>
    <property type="gene ID" value="Solyc05g050360.3"/>
</dbReference>
<proteinExistence type="inferred from homology"/>
<evidence type="ECO:0000256" key="5">
    <source>
        <dbReference type="ARBA" id="ARBA00022989"/>
    </source>
</evidence>
<organism evidence="13">
    <name type="scientific">Solanum lycopersicum</name>
    <name type="common">Tomato</name>
    <name type="synonym">Lycopersicon esculentum</name>
    <dbReference type="NCBI Taxonomy" id="4081"/>
    <lineage>
        <taxon>Eukaryota</taxon>
        <taxon>Viridiplantae</taxon>
        <taxon>Streptophyta</taxon>
        <taxon>Embryophyta</taxon>
        <taxon>Tracheophyta</taxon>
        <taxon>Spermatophyta</taxon>
        <taxon>Magnoliopsida</taxon>
        <taxon>eudicotyledons</taxon>
        <taxon>Gunneridae</taxon>
        <taxon>Pentapetalae</taxon>
        <taxon>asterids</taxon>
        <taxon>lamiids</taxon>
        <taxon>Solanales</taxon>
        <taxon>Solanaceae</taxon>
        <taxon>Solanoideae</taxon>
        <taxon>Solaneae</taxon>
        <taxon>Solanum</taxon>
        <taxon>Solanum subgen. Lycopersicon</taxon>
    </lineage>
</organism>
<comment type="subcellular location">
    <subcellularLocation>
        <location evidence="1">Membrane</location>
        <topology evidence="1">Multi-pass membrane protein</topology>
    </subcellularLocation>
</comment>
<comment type="similarity">
    <text evidence="2">Belongs to the cyclic nucleotide-gated cation channel (TC 1.A.1.5) family.</text>
</comment>
<feature type="region of interest" description="Disordered" evidence="10">
    <location>
        <begin position="44"/>
        <end position="69"/>
    </location>
</feature>
<keyword evidence="9" id="KW-0407">Ion channel</keyword>
<evidence type="ECO:0000256" key="8">
    <source>
        <dbReference type="ARBA" id="ARBA00023286"/>
    </source>
</evidence>
<evidence type="ECO:0000256" key="7">
    <source>
        <dbReference type="ARBA" id="ARBA00023136"/>
    </source>
</evidence>
<feature type="transmembrane region" description="Helical" evidence="11">
    <location>
        <begin position="136"/>
        <end position="158"/>
    </location>
</feature>
<feature type="transmembrane region" description="Helical" evidence="11">
    <location>
        <begin position="390"/>
        <end position="409"/>
    </location>
</feature>
<dbReference type="EnsemblPlants" id="Solyc05g050360.3.1">
    <property type="protein sequence ID" value="Solyc05g050360.3.1"/>
    <property type="gene ID" value="Solyc05g050360.3"/>
</dbReference>
<dbReference type="Gene3D" id="2.60.120.10">
    <property type="entry name" value="Jelly Rolls"/>
    <property type="match status" value="1"/>
</dbReference>
<dbReference type="PaxDb" id="4081-Solyc05g050360.2.1"/>
<name>A0A3Q7GKJ5_SOLLC</name>
<evidence type="ECO:0000256" key="10">
    <source>
        <dbReference type="SAM" id="MobiDB-lite"/>
    </source>
</evidence>
<dbReference type="InterPro" id="IPR018490">
    <property type="entry name" value="cNMP-bd_dom_sf"/>
</dbReference>
<reference evidence="13" key="2">
    <citation type="submission" date="2019-01" db="UniProtKB">
        <authorList>
            <consortium name="EnsemblPlants"/>
        </authorList>
    </citation>
    <scope>IDENTIFICATION</scope>
    <source>
        <strain evidence="13">cv. Heinz 1706</strain>
    </source>
</reference>
<reference evidence="13" key="1">
    <citation type="journal article" date="2012" name="Nature">
        <title>The tomato genome sequence provides insights into fleshy fruit evolution.</title>
        <authorList>
            <consortium name="Tomato Genome Consortium"/>
        </authorList>
    </citation>
    <scope>NUCLEOTIDE SEQUENCE [LARGE SCALE GENOMIC DNA]</scope>
    <source>
        <strain evidence="13">cv. Heinz 1706</strain>
    </source>
</reference>
<gene>
    <name evidence="13" type="primary">LOC101250508</name>
</gene>
<feature type="transmembrane region" description="Helical" evidence="11">
    <location>
        <begin position="103"/>
        <end position="124"/>
    </location>
</feature>
<dbReference type="Gene3D" id="1.10.287.630">
    <property type="entry name" value="Helix hairpin bin"/>
    <property type="match status" value="1"/>
</dbReference>
<dbReference type="SUPFAM" id="SSF51206">
    <property type="entry name" value="cAMP-binding domain-like"/>
    <property type="match status" value="1"/>
</dbReference>
<dbReference type="InterPro" id="IPR000595">
    <property type="entry name" value="cNMP-bd_dom"/>
</dbReference>
<dbReference type="GO" id="GO:0016020">
    <property type="term" value="C:membrane"/>
    <property type="evidence" value="ECO:0007669"/>
    <property type="project" value="UniProtKB-SubCell"/>
</dbReference>
<sequence>MMNPKQNKYVRFEDWKSEQSSFSNDHKSSSNIRPFHVRKPSVSSLMRSTNRRIERGSERISSRRKPDDFHNVTNKLRKDQSVASKKKVLDPHEGQFLQKWNKICILVCVFAVSLDPLFFYIPVIDNKNKCLHFDNMLKISACVLRSFTDLFYIFHIILKFRTGFITPSSRVFGRGELIEDSSAIAKRYLSSYFIIDVVAVLPLPQIVILIIAPNTNGPIILATNEMLMVVVFFQYAPRLFRIIPLYKEVERTTGFFSGSTWGGAIFYLFLFMWCSNVTGAFWYLFSIERQEACWRSACDKIPNCSSDYLHCGGNMNGNTLLLNSSCPLLQQEDIKDPNDFDFGIALDALQFQVVEKRKFLTKLLYCFWWGLRNLSSLGQNLKTSTFDGDIIFAICISITGLILFSLIIGNMQKLLQFDLVRVEEMRARRWDVEQWMSNRMLPDSLRLQIRRHEEYKWQQTKGIEEDSFIQNLPRDLRRNLKRHLCWSLLYRVPVFEKMDEQSLDVLCDRLKPARFTEMSYIIREGDPVEEMHFLMRGAVSSMTTNGEETGFFNSVHLKAGDYCGNELLAWVISPHSSSSSLPVSTRTVKAVTDIETFALTADDLKFVVSQYRRLHSKRQLQRTFKYYSQQWRIWAACFIQVAWRRHCRNKLEKSLREEEDKLQVALAKESTNAPSLGAAIYASRFAANMLCALRRNNATGTKSSPTFSLLLHKPDEPDF</sequence>
<feature type="transmembrane region" description="Helical" evidence="11">
    <location>
        <begin position="261"/>
        <end position="285"/>
    </location>
</feature>
<feature type="domain" description="Cyclic nucleotide-binding" evidence="12">
    <location>
        <begin position="494"/>
        <end position="578"/>
    </location>
</feature>
<keyword evidence="6" id="KW-0406">Ion transport</keyword>
<keyword evidence="5 11" id="KW-1133">Transmembrane helix</keyword>
<evidence type="ECO:0000256" key="1">
    <source>
        <dbReference type="ARBA" id="ARBA00004141"/>
    </source>
</evidence>
<dbReference type="Gene3D" id="1.10.287.70">
    <property type="match status" value="1"/>
</dbReference>
<keyword evidence="3" id="KW-0813">Transport</keyword>
<keyword evidence="14" id="KW-1185">Reference proteome</keyword>
<dbReference type="OrthoDB" id="421226at2759"/>
<protein>
    <recommendedName>
        <fullName evidence="12">Cyclic nucleotide-binding domain-containing protein</fullName>
    </recommendedName>
</protein>
<dbReference type="PANTHER" id="PTHR45651">
    <property type="entry name" value="CYCLIC NUCLEOTIDE-GATED ION CHANNEL 15-RELATED-RELATED"/>
    <property type="match status" value="1"/>
</dbReference>
<dbReference type="Pfam" id="PF00520">
    <property type="entry name" value="Ion_trans"/>
    <property type="match status" value="1"/>
</dbReference>
<feature type="compositionally biased region" description="Basic and acidic residues" evidence="10">
    <location>
        <begin position="51"/>
        <end position="69"/>
    </location>
</feature>
<dbReference type="InterPro" id="IPR014710">
    <property type="entry name" value="RmlC-like_jellyroll"/>
</dbReference>
<dbReference type="GO" id="GO:0005216">
    <property type="term" value="F:monoatomic ion channel activity"/>
    <property type="evidence" value="ECO:0007669"/>
    <property type="project" value="InterPro"/>
</dbReference>
<evidence type="ECO:0000259" key="12">
    <source>
        <dbReference type="PROSITE" id="PS50042"/>
    </source>
</evidence>
<keyword evidence="7 11" id="KW-0472">Membrane</keyword>
<evidence type="ECO:0000256" key="6">
    <source>
        <dbReference type="ARBA" id="ARBA00023065"/>
    </source>
</evidence>
<evidence type="ECO:0000256" key="4">
    <source>
        <dbReference type="ARBA" id="ARBA00022692"/>
    </source>
</evidence>
<dbReference type="Proteomes" id="UP000004994">
    <property type="component" value="Chromosome 5"/>
</dbReference>
<dbReference type="SMART" id="SM00100">
    <property type="entry name" value="cNMP"/>
    <property type="match status" value="1"/>
</dbReference>
<dbReference type="PROSITE" id="PS50042">
    <property type="entry name" value="CNMP_BINDING_3"/>
    <property type="match status" value="1"/>
</dbReference>
<dbReference type="InParanoid" id="A0A3Q7GKJ5"/>
<dbReference type="SUPFAM" id="SSF81324">
    <property type="entry name" value="Voltage-gated potassium channels"/>
    <property type="match status" value="1"/>
</dbReference>
<evidence type="ECO:0000256" key="2">
    <source>
        <dbReference type="ARBA" id="ARBA00010486"/>
    </source>
</evidence>
<dbReference type="InterPro" id="IPR005821">
    <property type="entry name" value="Ion_trans_dom"/>
</dbReference>
<evidence type="ECO:0000313" key="13">
    <source>
        <dbReference type="EnsemblPlants" id="Solyc05g050360.3.1"/>
    </source>
</evidence>
<evidence type="ECO:0000256" key="3">
    <source>
        <dbReference type="ARBA" id="ARBA00022448"/>
    </source>
</evidence>
<keyword evidence="8" id="KW-1071">Ligand-gated ion channel</keyword>
<feature type="transmembrane region" description="Helical" evidence="11">
    <location>
        <begin position="192"/>
        <end position="213"/>
    </location>
</feature>